<protein>
    <submittedName>
        <fullName evidence="2">Uncharacterized protein</fullName>
    </submittedName>
</protein>
<evidence type="ECO:0000313" key="2">
    <source>
        <dbReference type="EMBL" id="KAJ8033639.1"/>
    </source>
</evidence>
<accession>A0A9Q1BW07</accession>
<feature type="compositionally biased region" description="Polar residues" evidence="1">
    <location>
        <begin position="104"/>
        <end position="115"/>
    </location>
</feature>
<feature type="compositionally biased region" description="Low complexity" evidence="1">
    <location>
        <begin position="202"/>
        <end position="214"/>
    </location>
</feature>
<dbReference type="Proteomes" id="UP001152320">
    <property type="component" value="Chromosome 11"/>
</dbReference>
<proteinExistence type="predicted"/>
<keyword evidence="3" id="KW-1185">Reference proteome</keyword>
<sequence length="222" mass="24526">MLPILQGKLYLDILYIMNPRMQLVADFVSIQARNVSTNAPIVNDTQGERNQVANQSTTEQPIHEPFSSKEDMRTNSTTYQQVPEISTDYTNTKQGTKEPVIIGPSSSTTTLPQPNMIYTNSIEGRGYTKASILSMTEAERNRSTYQSNIRHSTYEPYSSKQNTSTDNQGVQTVEDVLARSFTYTTANKGSNNPVTTGHPIFTTATPPTNTAKANSIRGQGMC</sequence>
<organism evidence="2 3">
    <name type="scientific">Holothuria leucospilota</name>
    <name type="common">Black long sea cucumber</name>
    <name type="synonym">Mertensiothuria leucospilota</name>
    <dbReference type="NCBI Taxonomy" id="206669"/>
    <lineage>
        <taxon>Eukaryota</taxon>
        <taxon>Metazoa</taxon>
        <taxon>Echinodermata</taxon>
        <taxon>Eleutherozoa</taxon>
        <taxon>Echinozoa</taxon>
        <taxon>Holothuroidea</taxon>
        <taxon>Aspidochirotacea</taxon>
        <taxon>Aspidochirotida</taxon>
        <taxon>Holothuriidae</taxon>
        <taxon>Holothuria</taxon>
    </lineage>
</organism>
<reference evidence="2" key="1">
    <citation type="submission" date="2021-10" db="EMBL/GenBank/DDBJ databases">
        <title>Tropical sea cucumber genome reveals ecological adaptation and Cuvierian tubules defense mechanism.</title>
        <authorList>
            <person name="Chen T."/>
        </authorList>
    </citation>
    <scope>NUCLEOTIDE SEQUENCE</scope>
    <source>
        <strain evidence="2">Nanhai2018</strain>
        <tissue evidence="2">Muscle</tissue>
    </source>
</reference>
<gene>
    <name evidence="2" type="ORF">HOLleu_23949</name>
</gene>
<name>A0A9Q1BW07_HOLLE</name>
<comment type="caution">
    <text evidence="2">The sequence shown here is derived from an EMBL/GenBank/DDBJ whole genome shotgun (WGS) entry which is preliminary data.</text>
</comment>
<feature type="compositionally biased region" description="Polar residues" evidence="1">
    <location>
        <begin position="41"/>
        <end position="60"/>
    </location>
</feature>
<feature type="region of interest" description="Disordered" evidence="1">
    <location>
        <begin position="89"/>
        <end position="115"/>
    </location>
</feature>
<dbReference type="AlphaFoldDB" id="A0A9Q1BW07"/>
<feature type="region of interest" description="Disordered" evidence="1">
    <location>
        <begin position="41"/>
        <end position="75"/>
    </location>
</feature>
<evidence type="ECO:0000256" key="1">
    <source>
        <dbReference type="SAM" id="MobiDB-lite"/>
    </source>
</evidence>
<dbReference type="EMBL" id="JAIZAY010000011">
    <property type="protein sequence ID" value="KAJ8033639.1"/>
    <property type="molecule type" value="Genomic_DNA"/>
</dbReference>
<evidence type="ECO:0000313" key="3">
    <source>
        <dbReference type="Proteomes" id="UP001152320"/>
    </source>
</evidence>
<feature type="region of interest" description="Disordered" evidence="1">
    <location>
        <begin position="188"/>
        <end position="222"/>
    </location>
</feature>